<dbReference type="AlphaFoldDB" id="A0A1R2BUY1"/>
<evidence type="ECO:0000313" key="2">
    <source>
        <dbReference type="EMBL" id="OMJ80467.1"/>
    </source>
</evidence>
<name>A0A1R2BUY1_9CILI</name>
<reference evidence="2 3" key="1">
    <citation type="submission" date="2016-11" db="EMBL/GenBank/DDBJ databases">
        <title>The macronuclear genome of Stentor coeruleus: a giant cell with tiny introns.</title>
        <authorList>
            <person name="Slabodnick M."/>
            <person name="Ruby J.G."/>
            <person name="Reiff S.B."/>
            <person name="Swart E.C."/>
            <person name="Gosai S."/>
            <person name="Prabakaran S."/>
            <person name="Witkowska E."/>
            <person name="Larue G.E."/>
            <person name="Fisher S."/>
            <person name="Freeman R.M."/>
            <person name="Gunawardena J."/>
            <person name="Chu W."/>
            <person name="Stover N.A."/>
            <person name="Gregory B.D."/>
            <person name="Nowacki M."/>
            <person name="Derisi J."/>
            <person name="Roy S.W."/>
            <person name="Marshall W.F."/>
            <person name="Sood P."/>
        </authorList>
    </citation>
    <scope>NUCLEOTIDE SEQUENCE [LARGE SCALE GENOMIC DNA]</scope>
    <source>
        <strain evidence="2">WM001</strain>
    </source>
</reference>
<comment type="caution">
    <text evidence="2">The sequence shown here is derived from an EMBL/GenBank/DDBJ whole genome shotgun (WGS) entry which is preliminary data.</text>
</comment>
<evidence type="ECO:0000313" key="3">
    <source>
        <dbReference type="Proteomes" id="UP000187209"/>
    </source>
</evidence>
<proteinExistence type="predicted"/>
<protein>
    <submittedName>
        <fullName evidence="2">Uncharacterized protein</fullName>
    </submittedName>
</protein>
<keyword evidence="3" id="KW-1185">Reference proteome</keyword>
<dbReference type="Proteomes" id="UP000187209">
    <property type="component" value="Unassembled WGS sequence"/>
</dbReference>
<gene>
    <name evidence="2" type="ORF">SteCoe_19270</name>
</gene>
<sequence length="159" mass="18427">MSISLSQHNAKVSTSDYFPDAKDYKISIKHVLNFMPICEQKQNFKYNKIYSVKKYKKKSISIKPALILKSPSPIDRTKLESIIRGKKHLSLLYKNNKSYVKLSHERNISDIGKLNSIYNSPLPNIIYRSYSRKRSLRPSARSSIDTHDLSKSPVFMNDM</sequence>
<accession>A0A1R2BUY1</accession>
<evidence type="ECO:0000256" key="1">
    <source>
        <dbReference type="SAM" id="MobiDB-lite"/>
    </source>
</evidence>
<feature type="region of interest" description="Disordered" evidence="1">
    <location>
        <begin position="137"/>
        <end position="159"/>
    </location>
</feature>
<dbReference type="EMBL" id="MPUH01000422">
    <property type="protein sequence ID" value="OMJ80467.1"/>
    <property type="molecule type" value="Genomic_DNA"/>
</dbReference>
<organism evidence="2 3">
    <name type="scientific">Stentor coeruleus</name>
    <dbReference type="NCBI Taxonomy" id="5963"/>
    <lineage>
        <taxon>Eukaryota</taxon>
        <taxon>Sar</taxon>
        <taxon>Alveolata</taxon>
        <taxon>Ciliophora</taxon>
        <taxon>Postciliodesmatophora</taxon>
        <taxon>Heterotrichea</taxon>
        <taxon>Heterotrichida</taxon>
        <taxon>Stentoridae</taxon>
        <taxon>Stentor</taxon>
    </lineage>
</organism>